<reference evidence="2 3" key="1">
    <citation type="journal article" date="2023" name="Hortic Res">
        <title>The complete reference genome for grapevine (Vitis vinifera L.) genetics and breeding.</title>
        <authorList>
            <person name="Shi X."/>
            <person name="Cao S."/>
            <person name="Wang X."/>
            <person name="Huang S."/>
            <person name="Wang Y."/>
            <person name="Liu Z."/>
            <person name="Liu W."/>
            <person name="Leng X."/>
            <person name="Peng Y."/>
            <person name="Wang N."/>
            <person name="Wang Y."/>
            <person name="Ma Z."/>
            <person name="Xu X."/>
            <person name="Zhang F."/>
            <person name="Xue H."/>
            <person name="Zhong H."/>
            <person name="Wang Y."/>
            <person name="Zhang K."/>
            <person name="Velt A."/>
            <person name="Avia K."/>
            <person name="Holtgrawe D."/>
            <person name="Grimplet J."/>
            <person name="Matus J.T."/>
            <person name="Ware D."/>
            <person name="Wu X."/>
            <person name="Wang H."/>
            <person name="Liu C."/>
            <person name="Fang Y."/>
            <person name="Rustenholz C."/>
            <person name="Cheng Z."/>
            <person name="Xiao H."/>
            <person name="Zhou Y."/>
        </authorList>
    </citation>
    <scope>NUCLEOTIDE SEQUENCE [LARGE SCALE GENOMIC DNA]</scope>
    <source>
        <strain evidence="3">cv. Pinot noir / PN40024</strain>
        <tissue evidence="2">Leaf</tissue>
    </source>
</reference>
<evidence type="ECO:0000313" key="3">
    <source>
        <dbReference type="Proteomes" id="UP001227230"/>
    </source>
</evidence>
<organism evidence="2 3">
    <name type="scientific">Vitis vinifera</name>
    <name type="common">Grape</name>
    <dbReference type="NCBI Taxonomy" id="29760"/>
    <lineage>
        <taxon>Eukaryota</taxon>
        <taxon>Viridiplantae</taxon>
        <taxon>Streptophyta</taxon>
        <taxon>Embryophyta</taxon>
        <taxon>Tracheophyta</taxon>
        <taxon>Spermatophyta</taxon>
        <taxon>Magnoliopsida</taxon>
        <taxon>eudicotyledons</taxon>
        <taxon>Gunneridae</taxon>
        <taxon>Pentapetalae</taxon>
        <taxon>rosids</taxon>
        <taxon>Vitales</taxon>
        <taxon>Vitaceae</taxon>
        <taxon>Viteae</taxon>
        <taxon>Vitis</taxon>
    </lineage>
</organism>
<dbReference type="EMBL" id="CP126654">
    <property type="protein sequence ID" value="WJZ91267.1"/>
    <property type="molecule type" value="Genomic_DNA"/>
</dbReference>
<sequence>MVSFAKLYFSDFDVLVHSLANGHAGERGLSEGAAGTIASTGAYLMQSLCTLPHISLLLSGVRRGAGVGEVPAHQEASLNHLHRNPKAMHASPSPRGSCSPTPPATLHFPTSPATSLRLFFPFC</sequence>
<gene>
    <name evidence="2" type="ORF">VitviT2T_010356</name>
</gene>
<keyword evidence="3" id="KW-1185">Reference proteome</keyword>
<evidence type="ECO:0000256" key="1">
    <source>
        <dbReference type="SAM" id="MobiDB-lite"/>
    </source>
</evidence>
<feature type="region of interest" description="Disordered" evidence="1">
    <location>
        <begin position="85"/>
        <end position="104"/>
    </location>
</feature>
<dbReference type="Proteomes" id="UP001227230">
    <property type="component" value="Chromosome 7"/>
</dbReference>
<accession>A0ABY9C8Y6</accession>
<proteinExistence type="predicted"/>
<evidence type="ECO:0000313" key="2">
    <source>
        <dbReference type="EMBL" id="WJZ91267.1"/>
    </source>
</evidence>
<name>A0ABY9C8Y6_VITVI</name>
<protein>
    <submittedName>
        <fullName evidence="2">Uncharacterized protein</fullName>
    </submittedName>
</protein>